<dbReference type="AlphaFoldDB" id="A0A2N3LCU2"/>
<proteinExistence type="predicted"/>
<dbReference type="Proteomes" id="UP000233440">
    <property type="component" value="Unassembled WGS sequence"/>
</dbReference>
<keyword evidence="3" id="KW-1185">Reference proteome</keyword>
<keyword evidence="1" id="KW-0812">Transmembrane</keyword>
<gene>
    <name evidence="2" type="ORF">CWO92_24405</name>
</gene>
<evidence type="ECO:0000313" key="3">
    <source>
        <dbReference type="Proteomes" id="UP000233440"/>
    </source>
</evidence>
<organism evidence="2 3">
    <name type="scientific">Heyndrickxia camelliae</name>
    <dbReference type="NCBI Taxonomy" id="1707093"/>
    <lineage>
        <taxon>Bacteria</taxon>
        <taxon>Bacillati</taxon>
        <taxon>Bacillota</taxon>
        <taxon>Bacilli</taxon>
        <taxon>Bacillales</taxon>
        <taxon>Bacillaceae</taxon>
        <taxon>Heyndrickxia</taxon>
    </lineage>
</organism>
<keyword evidence="1" id="KW-1133">Transmembrane helix</keyword>
<reference evidence="2 3" key="1">
    <citation type="submission" date="2017-11" db="EMBL/GenBank/DDBJ databases">
        <title>Bacillus camelliae sp. nov., isolated from pu'er tea.</title>
        <authorList>
            <person name="Niu L."/>
        </authorList>
    </citation>
    <scope>NUCLEOTIDE SEQUENCE [LARGE SCALE GENOMIC DNA]</scope>
    <source>
        <strain evidence="2 3">7578-1</strain>
    </source>
</reference>
<name>A0A2N3LCU2_9BACI</name>
<feature type="transmembrane region" description="Helical" evidence="1">
    <location>
        <begin position="38"/>
        <end position="58"/>
    </location>
</feature>
<evidence type="ECO:0000256" key="1">
    <source>
        <dbReference type="SAM" id="Phobius"/>
    </source>
</evidence>
<comment type="caution">
    <text evidence="2">The sequence shown here is derived from an EMBL/GenBank/DDBJ whole genome shotgun (WGS) entry which is preliminary data.</text>
</comment>
<feature type="transmembrane region" description="Helical" evidence="1">
    <location>
        <begin position="12"/>
        <end position="32"/>
    </location>
</feature>
<dbReference type="EMBL" id="PIQO01000044">
    <property type="protein sequence ID" value="PKR82448.1"/>
    <property type="molecule type" value="Genomic_DNA"/>
</dbReference>
<evidence type="ECO:0000313" key="2">
    <source>
        <dbReference type="EMBL" id="PKR82448.1"/>
    </source>
</evidence>
<keyword evidence="1" id="KW-0472">Membrane</keyword>
<protein>
    <submittedName>
        <fullName evidence="2">Uncharacterized protein</fullName>
    </submittedName>
</protein>
<sequence>MYLFYTKREKKITYISLLINSVIFTIIAYYLFELKNDLFLLIKLGILLFSCQIISLIMPDFTKKFFFKTLHPKDDIDELQKKLKMIEEEIKKVKGLDYYDDASYK</sequence>
<dbReference type="RefSeq" id="WP_101356783.1">
    <property type="nucleotide sequence ID" value="NZ_PIQO01000044.1"/>
</dbReference>
<accession>A0A2N3LCU2</accession>